<evidence type="ECO:0000259" key="2">
    <source>
        <dbReference type="Pfam" id="PF03779"/>
    </source>
</evidence>
<reference evidence="4" key="1">
    <citation type="journal article" date="2019" name="Int. J. Syst. Evol. Microbiol.">
        <title>The Global Catalogue of Microorganisms (GCM) 10K type strain sequencing project: providing services to taxonomists for standard genome sequencing and annotation.</title>
        <authorList>
            <consortium name="The Broad Institute Genomics Platform"/>
            <consortium name="The Broad Institute Genome Sequencing Center for Infectious Disease"/>
            <person name="Wu L."/>
            <person name="Ma J."/>
        </authorList>
    </citation>
    <scope>NUCLEOTIDE SEQUENCE [LARGE SCALE GENOMIC DNA]</scope>
    <source>
        <strain evidence="4">KCTC 22437</strain>
    </source>
</reference>
<feature type="transmembrane region" description="Helical" evidence="1">
    <location>
        <begin position="75"/>
        <end position="92"/>
    </location>
</feature>
<keyword evidence="1" id="KW-1133">Transmembrane helix</keyword>
<accession>A0ABW5YBN1</accession>
<organism evidence="3 4">
    <name type="scientific">Mucilaginibacter ximonensis</name>
    <dbReference type="NCBI Taxonomy" id="538021"/>
    <lineage>
        <taxon>Bacteria</taxon>
        <taxon>Pseudomonadati</taxon>
        <taxon>Bacteroidota</taxon>
        <taxon>Sphingobacteriia</taxon>
        <taxon>Sphingobacteriales</taxon>
        <taxon>Sphingobacteriaceae</taxon>
        <taxon>Mucilaginibacter</taxon>
    </lineage>
</organism>
<gene>
    <name evidence="3" type="ORF">ACFS5N_07930</name>
</gene>
<comment type="caution">
    <text evidence="3">The sequence shown here is derived from an EMBL/GenBank/DDBJ whole genome shotgun (WGS) entry which is preliminary data.</text>
</comment>
<feature type="domain" description="SPW repeat-containing integral membrane" evidence="2">
    <location>
        <begin position="12"/>
        <end position="110"/>
    </location>
</feature>
<feature type="transmembrane region" description="Helical" evidence="1">
    <location>
        <begin position="12"/>
        <end position="30"/>
    </location>
</feature>
<feature type="transmembrane region" description="Helical" evidence="1">
    <location>
        <begin position="98"/>
        <end position="114"/>
    </location>
</feature>
<protein>
    <recommendedName>
        <fullName evidence="2">SPW repeat-containing integral membrane domain-containing protein</fullName>
    </recommendedName>
</protein>
<dbReference type="Pfam" id="PF03779">
    <property type="entry name" value="SPW"/>
    <property type="match status" value="1"/>
</dbReference>
<keyword evidence="1" id="KW-0472">Membrane</keyword>
<dbReference type="EMBL" id="JBHUPD010000002">
    <property type="protein sequence ID" value="MFD2872390.1"/>
    <property type="molecule type" value="Genomic_DNA"/>
</dbReference>
<name>A0ABW5YBN1_9SPHI</name>
<feature type="transmembrane region" description="Helical" evidence="1">
    <location>
        <begin position="36"/>
        <end position="55"/>
    </location>
</feature>
<evidence type="ECO:0000256" key="1">
    <source>
        <dbReference type="SAM" id="Phobius"/>
    </source>
</evidence>
<evidence type="ECO:0000313" key="3">
    <source>
        <dbReference type="EMBL" id="MFD2872390.1"/>
    </source>
</evidence>
<keyword evidence="1" id="KW-0812">Transmembrane</keyword>
<dbReference type="InterPro" id="IPR005530">
    <property type="entry name" value="SPW"/>
</dbReference>
<dbReference type="Proteomes" id="UP001597557">
    <property type="component" value="Unassembled WGS sequence"/>
</dbReference>
<sequence>MKPFISKTAFGVLNYVIALVLIASPWAFGFTHATNAGAVLLPIYLGWLTLIMAIFSQNPLGFRQLNVLPAQMHNLVDVLMGSFLMCLPFTYAFCNEVFWPHFLLGLALLIKGVFTQESPFLTRPHRSLPEAGISSIDASEGRLNH</sequence>
<proteinExistence type="predicted"/>
<keyword evidence="4" id="KW-1185">Reference proteome</keyword>
<evidence type="ECO:0000313" key="4">
    <source>
        <dbReference type="Proteomes" id="UP001597557"/>
    </source>
</evidence>
<dbReference type="RefSeq" id="WP_377184022.1">
    <property type="nucleotide sequence ID" value="NZ_JBHUPD010000002.1"/>
</dbReference>